<keyword evidence="2" id="KW-1185">Reference proteome</keyword>
<gene>
    <name evidence="1" type="ORF">H4S07_007065</name>
</gene>
<proteinExistence type="predicted"/>
<organism evidence="1 2">
    <name type="scientific">Coemansia furcata</name>
    <dbReference type="NCBI Taxonomy" id="417177"/>
    <lineage>
        <taxon>Eukaryota</taxon>
        <taxon>Fungi</taxon>
        <taxon>Fungi incertae sedis</taxon>
        <taxon>Zoopagomycota</taxon>
        <taxon>Kickxellomycotina</taxon>
        <taxon>Kickxellomycetes</taxon>
        <taxon>Kickxellales</taxon>
        <taxon>Kickxellaceae</taxon>
        <taxon>Coemansia</taxon>
    </lineage>
</organism>
<sequence length="119" mass="12532">DANDVVAGHASRPAAGLGGEGASGPGGDQGEDYDDDNEGDTSGGAADASNARTEALRMHFNFVEGILRNFGPLPLDRILSMLGMFLPGENTTAEELRSFLALMTREEKLEMSGGLYKLK</sequence>
<protein>
    <submittedName>
        <fullName evidence="1">Uncharacterized protein</fullName>
    </submittedName>
</protein>
<dbReference type="Proteomes" id="UP001140096">
    <property type="component" value="Unassembled WGS sequence"/>
</dbReference>
<reference evidence="1" key="1">
    <citation type="submission" date="2022-07" db="EMBL/GenBank/DDBJ databases">
        <title>Phylogenomic reconstructions and comparative analyses of Kickxellomycotina fungi.</title>
        <authorList>
            <person name="Reynolds N.K."/>
            <person name="Stajich J.E."/>
            <person name="Barry K."/>
            <person name="Grigoriev I.V."/>
            <person name="Crous P."/>
            <person name="Smith M.E."/>
        </authorList>
    </citation>
    <scope>NUCLEOTIDE SEQUENCE</scope>
    <source>
        <strain evidence="1">CBS 102833</strain>
    </source>
</reference>
<feature type="non-terminal residue" evidence="1">
    <location>
        <position position="1"/>
    </location>
</feature>
<evidence type="ECO:0000313" key="2">
    <source>
        <dbReference type="Proteomes" id="UP001140096"/>
    </source>
</evidence>
<name>A0ACC1KQ73_9FUNG</name>
<dbReference type="EMBL" id="JANBUP010004718">
    <property type="protein sequence ID" value="KAJ2793397.1"/>
    <property type="molecule type" value="Genomic_DNA"/>
</dbReference>
<evidence type="ECO:0000313" key="1">
    <source>
        <dbReference type="EMBL" id="KAJ2793397.1"/>
    </source>
</evidence>
<comment type="caution">
    <text evidence="1">The sequence shown here is derived from an EMBL/GenBank/DDBJ whole genome shotgun (WGS) entry which is preliminary data.</text>
</comment>
<accession>A0ACC1KQ73</accession>